<dbReference type="EMBL" id="GBXM01071096">
    <property type="protein sequence ID" value="JAH37481.1"/>
    <property type="molecule type" value="Transcribed_RNA"/>
</dbReference>
<dbReference type="EMBL" id="GBXM01107282">
    <property type="protein sequence ID" value="JAH01295.1"/>
    <property type="molecule type" value="Transcribed_RNA"/>
</dbReference>
<sequence>MHLKTNCIVLSKLKGLRKIDLAHYRTCGEIMQF</sequence>
<dbReference type="AlphaFoldDB" id="A0A0E9S892"/>
<proteinExistence type="predicted"/>
<name>A0A0E9S892_ANGAN</name>
<reference evidence="1" key="2">
    <citation type="journal article" date="2015" name="Fish Shellfish Immunol.">
        <title>Early steps in the European eel (Anguilla anguilla)-Vibrio vulnificus interaction in the gills: Role of the RtxA13 toxin.</title>
        <authorList>
            <person name="Callol A."/>
            <person name="Pajuelo D."/>
            <person name="Ebbesson L."/>
            <person name="Teles M."/>
            <person name="MacKenzie S."/>
            <person name="Amaro C."/>
        </authorList>
    </citation>
    <scope>NUCLEOTIDE SEQUENCE</scope>
</reference>
<reference evidence="1" key="1">
    <citation type="submission" date="2014-11" db="EMBL/GenBank/DDBJ databases">
        <authorList>
            <person name="Amaro Gonzalez C."/>
        </authorList>
    </citation>
    <scope>NUCLEOTIDE SEQUENCE</scope>
</reference>
<protein>
    <submittedName>
        <fullName evidence="1">Uncharacterized protein</fullName>
    </submittedName>
</protein>
<organism evidence="1">
    <name type="scientific">Anguilla anguilla</name>
    <name type="common">European freshwater eel</name>
    <name type="synonym">Muraena anguilla</name>
    <dbReference type="NCBI Taxonomy" id="7936"/>
    <lineage>
        <taxon>Eukaryota</taxon>
        <taxon>Metazoa</taxon>
        <taxon>Chordata</taxon>
        <taxon>Craniata</taxon>
        <taxon>Vertebrata</taxon>
        <taxon>Euteleostomi</taxon>
        <taxon>Actinopterygii</taxon>
        <taxon>Neopterygii</taxon>
        <taxon>Teleostei</taxon>
        <taxon>Anguilliformes</taxon>
        <taxon>Anguillidae</taxon>
        <taxon>Anguilla</taxon>
    </lineage>
</organism>
<accession>A0A0E9S892</accession>
<evidence type="ECO:0000313" key="1">
    <source>
        <dbReference type="EMBL" id="JAH37481.1"/>
    </source>
</evidence>